<gene>
    <name evidence="11 12" type="primary">hisE</name>
    <name evidence="12" type="ORF">IZ6_00680</name>
</gene>
<evidence type="ECO:0000256" key="7">
    <source>
        <dbReference type="ARBA" id="ARBA00022741"/>
    </source>
</evidence>
<comment type="catalytic activity">
    <reaction evidence="1 11">
        <text>1-(5-phospho-beta-D-ribosyl)-ATP + H2O = 1-(5-phospho-beta-D-ribosyl)-5'-AMP + diphosphate + H(+)</text>
        <dbReference type="Rhea" id="RHEA:22828"/>
        <dbReference type="ChEBI" id="CHEBI:15377"/>
        <dbReference type="ChEBI" id="CHEBI:15378"/>
        <dbReference type="ChEBI" id="CHEBI:33019"/>
        <dbReference type="ChEBI" id="CHEBI:59457"/>
        <dbReference type="ChEBI" id="CHEBI:73183"/>
        <dbReference type="EC" id="3.6.1.31"/>
    </reaction>
</comment>
<organism evidence="12 13">
    <name type="scientific">Terrihabitans soli</name>
    <dbReference type="NCBI Taxonomy" id="708113"/>
    <lineage>
        <taxon>Bacteria</taxon>
        <taxon>Pseudomonadati</taxon>
        <taxon>Pseudomonadota</taxon>
        <taxon>Alphaproteobacteria</taxon>
        <taxon>Hyphomicrobiales</taxon>
        <taxon>Terrihabitans</taxon>
    </lineage>
</organism>
<keyword evidence="7 11" id="KW-0547">Nucleotide-binding</keyword>
<dbReference type="PANTHER" id="PTHR42945">
    <property type="entry name" value="HISTIDINE BIOSYNTHESIS BIFUNCTIONAL PROTEIN"/>
    <property type="match status" value="1"/>
</dbReference>
<evidence type="ECO:0000256" key="6">
    <source>
        <dbReference type="ARBA" id="ARBA00022605"/>
    </source>
</evidence>
<keyword evidence="10 11" id="KW-0368">Histidine biosynthesis</keyword>
<evidence type="ECO:0000256" key="5">
    <source>
        <dbReference type="ARBA" id="ARBA00022490"/>
    </source>
</evidence>
<dbReference type="InterPro" id="IPR021130">
    <property type="entry name" value="PRib-ATP_PPHydrolase-like"/>
</dbReference>
<sequence>MAKWEMGFDLSALEALVNERATADPASSYTRQLLDSGVEKCAKKLGEEAVEAALAAVMDDREGLTKESADVLFHLLVVLKARGIPLADVYAELKSRQAQSGLAEKAARRG</sequence>
<name>A0A6S6QDY9_9HYPH</name>
<dbReference type="GO" id="GO:0005524">
    <property type="term" value="F:ATP binding"/>
    <property type="evidence" value="ECO:0007669"/>
    <property type="project" value="UniProtKB-KW"/>
</dbReference>
<comment type="similarity">
    <text evidence="4 11">Belongs to the PRA-PH family.</text>
</comment>
<dbReference type="Proteomes" id="UP000515317">
    <property type="component" value="Chromosome"/>
</dbReference>
<dbReference type="GO" id="GO:0000105">
    <property type="term" value="P:L-histidine biosynthetic process"/>
    <property type="evidence" value="ECO:0007669"/>
    <property type="project" value="UniProtKB-UniRule"/>
</dbReference>
<dbReference type="AlphaFoldDB" id="A0A6S6QDY9"/>
<evidence type="ECO:0000256" key="2">
    <source>
        <dbReference type="ARBA" id="ARBA00004496"/>
    </source>
</evidence>
<evidence type="ECO:0000313" key="13">
    <source>
        <dbReference type="Proteomes" id="UP000515317"/>
    </source>
</evidence>
<keyword evidence="6 11" id="KW-0028">Amino-acid biosynthesis</keyword>
<keyword evidence="9 11" id="KW-0067">ATP-binding</keyword>
<evidence type="ECO:0000256" key="10">
    <source>
        <dbReference type="ARBA" id="ARBA00023102"/>
    </source>
</evidence>
<comment type="subcellular location">
    <subcellularLocation>
        <location evidence="2 11">Cytoplasm</location>
    </subcellularLocation>
</comment>
<dbReference type="EMBL" id="AP023361">
    <property type="protein sequence ID" value="BCJ89333.1"/>
    <property type="molecule type" value="Genomic_DNA"/>
</dbReference>
<dbReference type="PANTHER" id="PTHR42945:SF9">
    <property type="entry name" value="HISTIDINE BIOSYNTHESIS BIFUNCTIONAL PROTEIN HISIE"/>
    <property type="match status" value="1"/>
</dbReference>
<protein>
    <recommendedName>
        <fullName evidence="11">Phosphoribosyl-ATP pyrophosphatase</fullName>
        <shortName evidence="11">PRA-PH</shortName>
        <ecNumber evidence="11">3.6.1.31</ecNumber>
    </recommendedName>
</protein>
<keyword evidence="13" id="KW-1185">Reference proteome</keyword>
<keyword evidence="5 11" id="KW-0963">Cytoplasm</keyword>
<dbReference type="NCBIfam" id="TIGR03188">
    <property type="entry name" value="histidine_hisI"/>
    <property type="match status" value="1"/>
</dbReference>
<accession>A0A6S6QDY9</accession>
<evidence type="ECO:0000256" key="8">
    <source>
        <dbReference type="ARBA" id="ARBA00022801"/>
    </source>
</evidence>
<evidence type="ECO:0000256" key="1">
    <source>
        <dbReference type="ARBA" id="ARBA00001460"/>
    </source>
</evidence>
<dbReference type="Pfam" id="PF01503">
    <property type="entry name" value="PRA-PH"/>
    <property type="match status" value="1"/>
</dbReference>
<dbReference type="GO" id="GO:0004636">
    <property type="term" value="F:phosphoribosyl-ATP diphosphatase activity"/>
    <property type="evidence" value="ECO:0007669"/>
    <property type="project" value="UniProtKB-UniRule"/>
</dbReference>
<dbReference type="RefSeq" id="WP_225873948.1">
    <property type="nucleotide sequence ID" value="NZ_AP023361.1"/>
</dbReference>
<dbReference type="SUPFAM" id="SSF101386">
    <property type="entry name" value="all-alpha NTP pyrophosphatases"/>
    <property type="match status" value="1"/>
</dbReference>
<evidence type="ECO:0000256" key="3">
    <source>
        <dbReference type="ARBA" id="ARBA00005204"/>
    </source>
</evidence>
<reference evidence="12 13" key="1">
    <citation type="submission" date="2020-08" db="EMBL/GenBank/DDBJ databases">
        <title>Genome sequence of Rhizobiales bacterium strain IZ6.</title>
        <authorList>
            <person name="Nakai R."/>
            <person name="Naganuma T."/>
        </authorList>
    </citation>
    <scope>NUCLEOTIDE SEQUENCE [LARGE SCALE GENOMIC DNA]</scope>
    <source>
        <strain evidence="12 13">IZ6</strain>
    </source>
</reference>
<dbReference type="CDD" id="cd11534">
    <property type="entry name" value="NTP-PPase_HisIE_like"/>
    <property type="match status" value="1"/>
</dbReference>
<dbReference type="KEGG" id="tso:IZ6_00680"/>
<keyword evidence="8 11" id="KW-0378">Hydrolase</keyword>
<comment type="pathway">
    <text evidence="3 11">Amino-acid biosynthesis; L-histidine biosynthesis; L-histidine from 5-phospho-alpha-D-ribose 1-diphosphate: step 2/9.</text>
</comment>
<dbReference type="Gene3D" id="1.10.287.1080">
    <property type="entry name" value="MazG-like"/>
    <property type="match status" value="1"/>
</dbReference>
<dbReference type="UniPathway" id="UPA00031">
    <property type="reaction ID" value="UER00007"/>
</dbReference>
<dbReference type="NCBIfam" id="NF001613">
    <property type="entry name" value="PRK00400.1-5"/>
    <property type="match status" value="1"/>
</dbReference>
<dbReference type="HAMAP" id="MF_01020">
    <property type="entry name" value="HisE"/>
    <property type="match status" value="1"/>
</dbReference>
<dbReference type="InterPro" id="IPR008179">
    <property type="entry name" value="HisE"/>
</dbReference>
<evidence type="ECO:0000256" key="9">
    <source>
        <dbReference type="ARBA" id="ARBA00022840"/>
    </source>
</evidence>
<proteinExistence type="inferred from homology"/>
<evidence type="ECO:0000256" key="4">
    <source>
        <dbReference type="ARBA" id="ARBA00009392"/>
    </source>
</evidence>
<dbReference type="GO" id="GO:0005737">
    <property type="term" value="C:cytoplasm"/>
    <property type="evidence" value="ECO:0007669"/>
    <property type="project" value="UniProtKB-SubCell"/>
</dbReference>
<dbReference type="EC" id="3.6.1.31" evidence="11"/>
<evidence type="ECO:0000256" key="11">
    <source>
        <dbReference type="HAMAP-Rule" id="MF_01020"/>
    </source>
</evidence>
<evidence type="ECO:0000313" key="12">
    <source>
        <dbReference type="EMBL" id="BCJ89333.1"/>
    </source>
</evidence>